<proteinExistence type="predicted"/>
<evidence type="ECO:0000313" key="2">
    <source>
        <dbReference type="Proteomes" id="UP000825258"/>
    </source>
</evidence>
<sequence length="471" mass="49868">MKKLYVLLIVAVLCCFTINAQVGIGSISPEGELDVISTNHGVIFPRIGLISRNVAPPVFNPQGGLLAEGTLVYNTATNGPAPYTVSPGYYFWDGSQWVALDGRGGRDWSLLGNAGTNPAVNFLGTIDNTNLIFRTNNLQRAVVRSDGNVAINNNGDIYTKLYVTNTGNFNDAIHGANNDNVGNAFWGTNVNNGGTAILGGAGGGFSIYPSTGAGVAGSGPYVGVYGSNAYGTPSNAAHYSNCGGGFSLDSDNNTATLNNSAFAKIAGIDNISPDGALANRRSLYGGYFNGGVGAGQSYAYVGIKYNANAGGAGGTNFKVIGNGTNSTLILDNERKPRILFSPEAPEILFEDYGTSQLINGEIYVEIDEILKESLYIDEEHPLKVFIQLEGDCNGVFVTEKSKDGFKVKELAQGTSNTKFSWHIVANRANDVDENGNITSTHVGLRLPYGPIPVKETPMASRRVKENNLVME</sequence>
<protein>
    <submittedName>
        <fullName evidence="1">Uncharacterized protein</fullName>
    </submittedName>
</protein>
<dbReference type="Proteomes" id="UP000825258">
    <property type="component" value="Chromosome"/>
</dbReference>
<dbReference type="RefSeq" id="WP_221258089.1">
    <property type="nucleotide sequence ID" value="NZ_AP024749.1"/>
</dbReference>
<keyword evidence="2" id="KW-1185">Reference proteome</keyword>
<evidence type="ECO:0000313" key="1">
    <source>
        <dbReference type="EMBL" id="BCY28985.1"/>
    </source>
</evidence>
<gene>
    <name evidence="1" type="ORF">KK2020170_18530</name>
</gene>
<accession>A0ABM7S6J1</accession>
<name>A0ABM7S6J1_9FLAO</name>
<dbReference type="EMBL" id="AP024749">
    <property type="protein sequence ID" value="BCY28985.1"/>
    <property type="molecule type" value="Genomic_DNA"/>
</dbReference>
<organism evidence="1 2">
    <name type="scientific">Flavobacterium okayamense</name>
    <dbReference type="NCBI Taxonomy" id="2830782"/>
    <lineage>
        <taxon>Bacteria</taxon>
        <taxon>Pseudomonadati</taxon>
        <taxon>Bacteroidota</taxon>
        <taxon>Flavobacteriia</taxon>
        <taxon>Flavobacteriales</taxon>
        <taxon>Flavobacteriaceae</taxon>
        <taxon>Flavobacterium</taxon>
    </lineage>
</organism>
<reference evidence="1 2" key="1">
    <citation type="submission" date="2021-06" db="EMBL/GenBank/DDBJ databases">
        <title>Whole genome sequences of Flavobacterium sp. KK2020170 and assembly.</title>
        <authorList>
            <person name="Kitahara K."/>
            <person name="Miyoshi S."/>
            <person name="Uesaka K."/>
        </authorList>
    </citation>
    <scope>NUCLEOTIDE SEQUENCE [LARGE SCALE GENOMIC DNA]</scope>
    <source>
        <strain evidence="1 2">KK2020170</strain>
    </source>
</reference>